<dbReference type="InterPro" id="IPR052535">
    <property type="entry name" value="Bacilysin_H2HPP_isomerase"/>
</dbReference>
<protein>
    <submittedName>
        <fullName evidence="2">Cupin domain-containing protein</fullName>
    </submittedName>
</protein>
<dbReference type="EMBL" id="JBHSXI010000009">
    <property type="protein sequence ID" value="MFC6889058.1"/>
    <property type="molecule type" value="Genomic_DNA"/>
</dbReference>
<accession>A0ABD5UIS0</accession>
<dbReference type="RefSeq" id="WP_379767184.1">
    <property type="nucleotide sequence ID" value="NZ_JBHSXI010000009.1"/>
</dbReference>
<dbReference type="InterPro" id="IPR013096">
    <property type="entry name" value="Cupin_2"/>
</dbReference>
<dbReference type="PANTHER" id="PTHR40112">
    <property type="entry name" value="H2HPP ISOMERASE"/>
    <property type="match status" value="1"/>
</dbReference>
<dbReference type="AlphaFoldDB" id="A0ABD5UIS0"/>
<name>A0ABD5UIS0_9EURY</name>
<reference evidence="2 3" key="1">
    <citation type="journal article" date="2019" name="Int. J. Syst. Evol. Microbiol.">
        <title>The Global Catalogue of Microorganisms (GCM) 10K type strain sequencing project: providing services to taxonomists for standard genome sequencing and annotation.</title>
        <authorList>
            <consortium name="The Broad Institute Genomics Platform"/>
            <consortium name="The Broad Institute Genome Sequencing Center for Infectious Disease"/>
            <person name="Wu L."/>
            <person name="Ma J."/>
        </authorList>
    </citation>
    <scope>NUCLEOTIDE SEQUENCE [LARGE SCALE GENOMIC DNA]</scope>
    <source>
        <strain evidence="2 3">Y73</strain>
    </source>
</reference>
<sequence>MDVVSDADVEAVEAVEGVFLTQGAAGEETSIQRFVIEPGEKVPTHDHPHEQIGVVTEGTATFVVDDEDLLVEPGDTYVIPGDEPHAALNRGDETVVGYDIFSPPRANPDWQD</sequence>
<comment type="caution">
    <text evidence="2">The sequence shown here is derived from an EMBL/GenBank/DDBJ whole genome shotgun (WGS) entry which is preliminary data.</text>
</comment>
<evidence type="ECO:0000313" key="3">
    <source>
        <dbReference type="Proteomes" id="UP001596333"/>
    </source>
</evidence>
<keyword evidence="3" id="KW-1185">Reference proteome</keyword>
<dbReference type="InterPro" id="IPR014710">
    <property type="entry name" value="RmlC-like_jellyroll"/>
</dbReference>
<proteinExistence type="predicted"/>
<dbReference type="CDD" id="cd02238">
    <property type="entry name" value="cupin_KdgF"/>
    <property type="match status" value="1"/>
</dbReference>
<dbReference type="Pfam" id="PF07883">
    <property type="entry name" value="Cupin_2"/>
    <property type="match status" value="1"/>
</dbReference>
<dbReference type="Proteomes" id="UP001596333">
    <property type="component" value="Unassembled WGS sequence"/>
</dbReference>
<evidence type="ECO:0000313" key="2">
    <source>
        <dbReference type="EMBL" id="MFC6889058.1"/>
    </source>
</evidence>
<dbReference type="PANTHER" id="PTHR40112:SF1">
    <property type="entry name" value="H2HPP ISOMERASE"/>
    <property type="match status" value="1"/>
</dbReference>
<organism evidence="2 3">
    <name type="scientific">Halorubrum trueperi</name>
    <dbReference type="NCBI Taxonomy" id="2004704"/>
    <lineage>
        <taxon>Archaea</taxon>
        <taxon>Methanobacteriati</taxon>
        <taxon>Methanobacteriota</taxon>
        <taxon>Stenosarchaea group</taxon>
        <taxon>Halobacteria</taxon>
        <taxon>Halobacteriales</taxon>
        <taxon>Haloferacaceae</taxon>
        <taxon>Halorubrum</taxon>
    </lineage>
</organism>
<feature type="domain" description="Cupin type-2" evidence="1">
    <location>
        <begin position="33"/>
        <end position="101"/>
    </location>
</feature>
<dbReference type="Gene3D" id="2.60.120.10">
    <property type="entry name" value="Jelly Rolls"/>
    <property type="match status" value="1"/>
</dbReference>
<evidence type="ECO:0000259" key="1">
    <source>
        <dbReference type="Pfam" id="PF07883"/>
    </source>
</evidence>
<dbReference type="SUPFAM" id="SSF51182">
    <property type="entry name" value="RmlC-like cupins"/>
    <property type="match status" value="1"/>
</dbReference>
<gene>
    <name evidence="2" type="ORF">ACFQEY_08535</name>
</gene>
<dbReference type="InterPro" id="IPR011051">
    <property type="entry name" value="RmlC_Cupin_sf"/>
</dbReference>